<gene>
    <name evidence="2" type="ORF">BMSC_0055</name>
</gene>
<protein>
    <recommendedName>
        <fullName evidence="1">Sulfatase-modifying factor enzyme-like domain-containing protein</fullName>
    </recommendedName>
</protein>
<accession>A9M4Y6</accession>
<dbReference type="RefSeq" id="WP_012219934.1">
    <property type="nucleotide sequence ID" value="NC_010113.1"/>
</dbReference>
<dbReference type="InterPro" id="IPR005532">
    <property type="entry name" value="SUMF_dom"/>
</dbReference>
<organism evidence="2">
    <name type="scientific">Vibrio sp. 0908</name>
    <dbReference type="NCBI Taxonomy" id="452802"/>
    <lineage>
        <taxon>Bacteria</taxon>
        <taxon>Pseudomonadati</taxon>
        <taxon>Pseudomonadota</taxon>
        <taxon>Gammaproteobacteria</taxon>
        <taxon>Vibrionales</taxon>
        <taxon>Vibrionaceae</taxon>
        <taxon>Vibrio</taxon>
    </lineage>
</organism>
<geneLocation type="plasmid" evidence="2">
    <name>p0908</name>
</geneLocation>
<dbReference type="Pfam" id="PF03781">
    <property type="entry name" value="FGE-sulfatase"/>
    <property type="match status" value="1"/>
</dbReference>
<evidence type="ECO:0000313" key="2">
    <source>
        <dbReference type="EMBL" id="ABX77122.1"/>
    </source>
</evidence>
<reference evidence="2" key="1">
    <citation type="journal article" date="2007" name="Appl. Environ. Microbiol.">
        <title>Sequence characterization and comparative analysis of three plasmids isolated from environmental Vibrio spp.</title>
        <authorList>
            <person name="Hazen T.H."/>
            <person name="Wu D."/>
            <person name="Eisen J.A."/>
            <person name="Sobecky P.A."/>
        </authorList>
    </citation>
    <scope>NUCLEOTIDE SEQUENCE [LARGE SCALE GENOMIC DNA]</scope>
    <source>
        <strain evidence="2">0908</strain>
        <plasmid evidence="2">p0908</plasmid>
    </source>
</reference>
<sequence length="409" mass="44393">MSDPAFQQLVESNRRLTETVEQKVGEIDQKVSSSINEMENLVASGLETMTAHAIEGHKKAIEDASGGKNTIIVDEQGNPNVMVRIPRFNYEDLNAAVIAKYGVDLNLGSGTPTMFMSNGELKRDLYIGKYLASSGKNGGCAVVGGAQPRTSVSYDAAKNLCSNKGDGWHLMSIHEWAAIALWSLANGTVPRGNTNYGRSHENKLETAPRADGGIPGDASGTARTDTGMGPATWSHDHTNFGIQDLVGNVWEWLDQMMLSNGQIIATNDNNPLTPEEQWQRHEAFFDSTSAANTGTGNVGQPILSNEIINRNGPLDDDSYNYPYTHNGHFASIQKSDTYKASELLRRLLIESASPDTVQGALWVRNYGNRFPRRGGYWNNGSNAGLGALTLRPHRSDSSGGIGFRPAFFA</sequence>
<dbReference type="InterPro" id="IPR016187">
    <property type="entry name" value="CTDL_fold"/>
</dbReference>
<evidence type="ECO:0000259" key="1">
    <source>
        <dbReference type="Pfam" id="PF03781"/>
    </source>
</evidence>
<dbReference type="SUPFAM" id="SSF56436">
    <property type="entry name" value="C-type lectin-like"/>
    <property type="match status" value="1"/>
</dbReference>
<dbReference type="AlphaFoldDB" id="A9M4Y6"/>
<feature type="domain" description="Sulfatase-modifying factor enzyme-like" evidence="1">
    <location>
        <begin position="145"/>
        <end position="258"/>
    </location>
</feature>
<name>A9M4Y6_9VIBR</name>
<dbReference type="EMBL" id="CP000756">
    <property type="protein sequence ID" value="ABX77122.1"/>
    <property type="molecule type" value="Genomic_DNA"/>
</dbReference>
<keyword evidence="2" id="KW-0614">Plasmid</keyword>
<dbReference type="InterPro" id="IPR042095">
    <property type="entry name" value="SUMF_sf"/>
</dbReference>
<proteinExistence type="predicted"/>
<dbReference type="Gene3D" id="3.90.1580.10">
    <property type="entry name" value="paralog of FGE (formylglycine-generating enzyme)"/>
    <property type="match status" value="1"/>
</dbReference>